<dbReference type="EMBL" id="FOXK01000008">
    <property type="protein sequence ID" value="SFQ12744.1"/>
    <property type="molecule type" value="Genomic_DNA"/>
</dbReference>
<protein>
    <submittedName>
        <fullName evidence="1">Uncharacterized protein</fullName>
    </submittedName>
</protein>
<organism evidence="1 2">
    <name type="scientific">Ectopseudomonas toyotomiensis</name>
    <dbReference type="NCBI Taxonomy" id="554344"/>
    <lineage>
        <taxon>Bacteria</taxon>
        <taxon>Pseudomonadati</taxon>
        <taxon>Pseudomonadota</taxon>
        <taxon>Gammaproteobacteria</taxon>
        <taxon>Pseudomonadales</taxon>
        <taxon>Pseudomonadaceae</taxon>
        <taxon>Ectopseudomonas</taxon>
    </lineage>
</organism>
<evidence type="ECO:0000313" key="1">
    <source>
        <dbReference type="EMBL" id="SFQ12744.1"/>
    </source>
</evidence>
<proteinExistence type="predicted"/>
<sequence>MAEIDWKVLECMLDGRGDKAREAVQHRFDVSASDEWPQ</sequence>
<reference evidence="2" key="1">
    <citation type="submission" date="2016-10" db="EMBL/GenBank/DDBJ databases">
        <authorList>
            <person name="Varghese N."/>
            <person name="Submissions S."/>
        </authorList>
    </citation>
    <scope>NUCLEOTIDE SEQUENCE [LARGE SCALE GENOMIC DNA]</scope>
    <source>
        <strain evidence="2">JCM 15604</strain>
    </source>
</reference>
<accession>A0A1I5VYZ0</accession>
<evidence type="ECO:0000313" key="2">
    <source>
        <dbReference type="Proteomes" id="UP000182025"/>
    </source>
</evidence>
<name>A0A1I5VYZ0_9GAMM</name>
<dbReference type="AlphaFoldDB" id="A0A1I5VYZ0"/>
<gene>
    <name evidence="1" type="ORF">SAMN05216177_10834</name>
</gene>
<dbReference type="Proteomes" id="UP000182025">
    <property type="component" value="Unassembled WGS sequence"/>
</dbReference>
<keyword evidence="2" id="KW-1185">Reference proteome</keyword>